<feature type="chain" id="PRO_5045094685" evidence="1">
    <location>
        <begin position="23"/>
        <end position="285"/>
    </location>
</feature>
<proteinExistence type="predicted"/>
<organism evidence="3 4">
    <name type="scientific">Flavivirga amylovorans</name>
    <dbReference type="NCBI Taxonomy" id="870486"/>
    <lineage>
        <taxon>Bacteria</taxon>
        <taxon>Pseudomonadati</taxon>
        <taxon>Bacteroidota</taxon>
        <taxon>Flavobacteriia</taxon>
        <taxon>Flavobacteriales</taxon>
        <taxon>Flavobacteriaceae</taxon>
        <taxon>Flavivirga</taxon>
    </lineage>
</organism>
<gene>
    <name evidence="3" type="ORF">Q4Q39_00685</name>
</gene>
<dbReference type="InterPro" id="IPR006869">
    <property type="entry name" value="DUF547"/>
</dbReference>
<evidence type="ECO:0000256" key="1">
    <source>
        <dbReference type="SAM" id="SignalP"/>
    </source>
</evidence>
<protein>
    <submittedName>
        <fullName evidence="3">DUF547 domain-containing protein</fullName>
    </submittedName>
</protein>
<comment type="caution">
    <text evidence="3">The sequence shown here is derived from an EMBL/GenBank/DDBJ whole genome shotgun (WGS) entry which is preliminary data.</text>
</comment>
<reference evidence="3" key="1">
    <citation type="submission" date="2023-07" db="EMBL/GenBank/DDBJ databases">
        <title>Two novel species in the genus Flavivirga.</title>
        <authorList>
            <person name="Kwon K."/>
        </authorList>
    </citation>
    <scope>NUCLEOTIDE SEQUENCE</scope>
    <source>
        <strain evidence="3">KACC 14157</strain>
    </source>
</reference>
<dbReference type="PANTHER" id="PTHR46361">
    <property type="entry name" value="ELECTRON CARRIER/ PROTEIN DISULFIDE OXIDOREDUCTASE"/>
    <property type="match status" value="1"/>
</dbReference>
<name>A0ABT8WW38_9FLAO</name>
<evidence type="ECO:0000259" key="2">
    <source>
        <dbReference type="Pfam" id="PF04784"/>
    </source>
</evidence>
<dbReference type="Pfam" id="PF04784">
    <property type="entry name" value="DUF547"/>
    <property type="match status" value="1"/>
</dbReference>
<dbReference type="PANTHER" id="PTHR46361:SF3">
    <property type="entry name" value="ELECTRON CARRIER_ PROTEIN DISULFIDE OXIDOREDUCTASE"/>
    <property type="match status" value="1"/>
</dbReference>
<feature type="signal peptide" evidence="1">
    <location>
        <begin position="1"/>
        <end position="22"/>
    </location>
</feature>
<dbReference type="PROSITE" id="PS51257">
    <property type="entry name" value="PROKAR_LIPOPROTEIN"/>
    <property type="match status" value="1"/>
</dbReference>
<keyword evidence="1" id="KW-0732">Signal</keyword>
<dbReference type="RefSeq" id="WP_303280453.1">
    <property type="nucleotide sequence ID" value="NZ_BAABCZ010000016.1"/>
</dbReference>
<evidence type="ECO:0000313" key="3">
    <source>
        <dbReference type="EMBL" id="MDO5985907.1"/>
    </source>
</evidence>
<evidence type="ECO:0000313" key="4">
    <source>
        <dbReference type="Proteomes" id="UP001176891"/>
    </source>
</evidence>
<keyword evidence="4" id="KW-1185">Reference proteome</keyword>
<dbReference type="Proteomes" id="UP001176891">
    <property type="component" value="Unassembled WGS sequence"/>
</dbReference>
<feature type="domain" description="DUF547" evidence="2">
    <location>
        <begin position="120"/>
        <end position="224"/>
    </location>
</feature>
<accession>A0ABT8WW38</accession>
<sequence>MKYITVLFIIIALLSCSSTKNITENTSKNIKQIKPIKVDTVVVNKEKNNVILEKNNIDPEIKKVPEKIKSTKNFDHSSWDTLLQKHVSNKGHVDYKAFKTNRNELVNYITYLGNHIPQDSTTKEAKLAYWINAYNAMTIDLILRYYPIKSIKDIKKPWEQRFWKLGEKWYNLNEIEHQILRKMDEPRIHFAIVCASFSCPKLQNEAYTELGIDEQLTNATKEFLNDPERNTISKNSLGLSKIFQWFAKDFKQTGTLIDFLNQYSDITISDKAKKNFIDYNWNLNE</sequence>
<dbReference type="EMBL" id="JAUOEM010000001">
    <property type="protein sequence ID" value="MDO5985907.1"/>
    <property type="molecule type" value="Genomic_DNA"/>
</dbReference>